<evidence type="ECO:0000256" key="1">
    <source>
        <dbReference type="ARBA" id="ARBA00002313"/>
    </source>
</evidence>
<dbReference type="NCBIfam" id="NF007089">
    <property type="entry name" value="PRK09543.1"/>
    <property type="match status" value="1"/>
</dbReference>
<dbReference type="Gene3D" id="1.10.3470.10">
    <property type="entry name" value="ABC transporter involved in vitamin B12 uptake, BtuC"/>
    <property type="match status" value="1"/>
</dbReference>
<reference evidence="15 16" key="1">
    <citation type="journal article" date="2002" name="Nat. Genet.">
        <title>Genome sequence of the endocellular obligate symbiont of tsetse flies, Wigglesworthia glossinidia.</title>
        <authorList>
            <person name="Akman L."/>
            <person name="Yamashita A."/>
            <person name="Watanabe H."/>
            <person name="Oshima K."/>
            <person name="Shiba T."/>
            <person name="Hattori M."/>
            <person name="Aksoy S."/>
        </authorList>
    </citation>
    <scope>NUCLEOTIDE SEQUENCE [LARGE SCALE GENOMIC DNA]</scope>
</reference>
<protein>
    <recommendedName>
        <fullName evidence="12">High-affinity zinc uptake system membrane protein ZnuB</fullName>
    </recommendedName>
</protein>
<name>Q8D386_WIGBR</name>
<evidence type="ECO:0000256" key="4">
    <source>
        <dbReference type="ARBA" id="ARBA00022448"/>
    </source>
</evidence>
<feature type="transmembrane region" description="Helical" evidence="14">
    <location>
        <begin position="240"/>
        <end position="257"/>
    </location>
</feature>
<dbReference type="KEGG" id="wbr:yebI"/>
<dbReference type="STRING" id="36870.gene:10368593"/>
<dbReference type="CDD" id="cd06550">
    <property type="entry name" value="TM_ABC_iron-siderophores_like"/>
    <property type="match status" value="1"/>
</dbReference>
<feature type="transmembrane region" description="Helical" evidence="14">
    <location>
        <begin position="84"/>
        <end position="104"/>
    </location>
</feature>
<feature type="transmembrane region" description="Helical" evidence="14">
    <location>
        <begin position="6"/>
        <end position="28"/>
    </location>
</feature>
<dbReference type="SUPFAM" id="SSF81345">
    <property type="entry name" value="ABC transporter involved in vitamin B12 uptake, BtuC"/>
    <property type="match status" value="1"/>
</dbReference>
<dbReference type="GO" id="GO:0055085">
    <property type="term" value="P:transmembrane transport"/>
    <property type="evidence" value="ECO:0007669"/>
    <property type="project" value="InterPro"/>
</dbReference>
<keyword evidence="4 13" id="KW-0813">Transport</keyword>
<evidence type="ECO:0000256" key="11">
    <source>
        <dbReference type="ARBA" id="ARBA00023136"/>
    </source>
</evidence>
<evidence type="ECO:0000256" key="10">
    <source>
        <dbReference type="ARBA" id="ARBA00023065"/>
    </source>
</evidence>
<evidence type="ECO:0000256" key="12">
    <source>
        <dbReference type="ARBA" id="ARBA00040080"/>
    </source>
</evidence>
<evidence type="ECO:0000313" key="15">
    <source>
        <dbReference type="EMBL" id="BAC24261.1"/>
    </source>
</evidence>
<evidence type="ECO:0000256" key="7">
    <source>
        <dbReference type="ARBA" id="ARBA00022833"/>
    </source>
</evidence>
<dbReference type="GO" id="GO:0006829">
    <property type="term" value="P:zinc ion transport"/>
    <property type="evidence" value="ECO:0007669"/>
    <property type="project" value="UniProtKB-KW"/>
</dbReference>
<keyword evidence="11 14" id="KW-0472">Membrane</keyword>
<dbReference type="GO" id="GO:0010043">
    <property type="term" value="P:response to zinc ion"/>
    <property type="evidence" value="ECO:0007669"/>
    <property type="project" value="TreeGrafter"/>
</dbReference>
<keyword evidence="16" id="KW-1185">Reference proteome</keyword>
<comment type="subcellular location">
    <subcellularLocation>
        <location evidence="2 13">Cell membrane</location>
        <topology evidence="2 13">Multi-pass membrane protein</topology>
    </subcellularLocation>
</comment>
<accession>Q8D386</accession>
<comment type="similarity">
    <text evidence="3 13">Belongs to the ABC-3 integral membrane protein family.</text>
</comment>
<evidence type="ECO:0000313" key="16">
    <source>
        <dbReference type="Proteomes" id="UP000000562"/>
    </source>
</evidence>
<organism evidence="15 16">
    <name type="scientific">Wigglesworthia glossinidia brevipalpis</name>
    <dbReference type="NCBI Taxonomy" id="36870"/>
    <lineage>
        <taxon>Bacteria</taxon>
        <taxon>Pseudomonadati</taxon>
        <taxon>Pseudomonadota</taxon>
        <taxon>Gammaproteobacteria</taxon>
        <taxon>Enterobacterales</taxon>
        <taxon>Erwiniaceae</taxon>
        <taxon>Wigglesworthia</taxon>
    </lineage>
</organism>
<gene>
    <name evidence="15" type="primary">yebI</name>
</gene>
<evidence type="ECO:0000256" key="3">
    <source>
        <dbReference type="ARBA" id="ARBA00008034"/>
    </source>
</evidence>
<keyword evidence="6 13" id="KW-0812">Transmembrane</keyword>
<evidence type="ECO:0000256" key="2">
    <source>
        <dbReference type="ARBA" id="ARBA00004651"/>
    </source>
</evidence>
<dbReference type="AlphaFoldDB" id="Q8D386"/>
<dbReference type="Pfam" id="PF00950">
    <property type="entry name" value="ABC-3"/>
    <property type="match status" value="1"/>
</dbReference>
<feature type="transmembrane region" description="Helical" evidence="14">
    <location>
        <begin position="58"/>
        <end position="77"/>
    </location>
</feature>
<evidence type="ECO:0000256" key="5">
    <source>
        <dbReference type="ARBA" id="ARBA00022475"/>
    </source>
</evidence>
<keyword evidence="9 14" id="KW-1133">Transmembrane helix</keyword>
<feature type="transmembrane region" description="Helical" evidence="14">
    <location>
        <begin position="186"/>
        <end position="203"/>
    </location>
</feature>
<dbReference type="PANTHER" id="PTHR30477">
    <property type="entry name" value="ABC-TRANSPORTER METAL-BINDING PROTEIN"/>
    <property type="match status" value="1"/>
</dbReference>
<sequence>MIEIFIFGWIAGILLSLAIGPLGSFLIWRKMSYFGDTLSHSSLLGISIGFVFKIDPVYSVMITMFFITLIITYIERVYQFSIDIILNIISNTALSLGLVISSLIEEFRTDLVHYLFGDLLKVNLNDIIMISIIISIIILIILWNWNSLLLVSINSELSYIDGINIFKIKLILMIIISLTIGLTMKFIGALTTVALFIIPAATARPYSKSPEKMSIYATLFSISSITFGLFFSVIYNIPSGPSVILCSTIFFFISLFTKNKDFYFK</sequence>
<dbReference type="InterPro" id="IPR001626">
    <property type="entry name" value="ABC_TroCD"/>
</dbReference>
<keyword evidence="7" id="KW-0862">Zinc</keyword>
<evidence type="ECO:0000256" key="9">
    <source>
        <dbReference type="ARBA" id="ARBA00022989"/>
    </source>
</evidence>
<dbReference type="PANTHER" id="PTHR30477:SF23">
    <property type="entry name" value="HIGH-AFFINITY ZINC UPTAKE SYSTEM MEMBRANE PROTEIN ZNUB"/>
    <property type="match status" value="1"/>
</dbReference>
<evidence type="ECO:0000256" key="13">
    <source>
        <dbReference type="RuleBase" id="RU003943"/>
    </source>
</evidence>
<evidence type="ECO:0000256" key="6">
    <source>
        <dbReference type="ARBA" id="ARBA00022692"/>
    </source>
</evidence>
<dbReference type="InterPro" id="IPR037294">
    <property type="entry name" value="ABC_BtuC-like"/>
</dbReference>
<dbReference type="HOGENOM" id="CLU_028808_3_2_6"/>
<feature type="transmembrane region" description="Helical" evidence="14">
    <location>
        <begin position="124"/>
        <end position="145"/>
    </location>
</feature>
<feature type="transmembrane region" description="Helical" evidence="14">
    <location>
        <begin position="215"/>
        <end position="234"/>
    </location>
</feature>
<evidence type="ECO:0000256" key="8">
    <source>
        <dbReference type="ARBA" id="ARBA00022906"/>
    </source>
</evidence>
<keyword evidence="5" id="KW-1003">Cell membrane</keyword>
<keyword evidence="8" id="KW-0864">Zinc transport</keyword>
<proteinExistence type="inferred from homology"/>
<dbReference type="Proteomes" id="UP000000562">
    <property type="component" value="Chromosome"/>
</dbReference>
<dbReference type="EMBL" id="BA000021">
    <property type="protein sequence ID" value="BAC24261.1"/>
    <property type="molecule type" value="Genomic_DNA"/>
</dbReference>
<dbReference type="GO" id="GO:0043190">
    <property type="term" value="C:ATP-binding cassette (ABC) transporter complex"/>
    <property type="evidence" value="ECO:0007669"/>
    <property type="project" value="InterPro"/>
</dbReference>
<keyword evidence="10" id="KW-0406">Ion transport</keyword>
<dbReference type="OrthoDB" id="9783937at2"/>
<dbReference type="eggNOG" id="COG1108">
    <property type="taxonomic scope" value="Bacteria"/>
</dbReference>
<evidence type="ECO:0000256" key="14">
    <source>
        <dbReference type="SAM" id="Phobius"/>
    </source>
</evidence>
<comment type="function">
    <text evidence="1">Involved in the high-affinity zinc uptake transport system.</text>
</comment>